<keyword evidence="2" id="KW-1185">Reference proteome</keyword>
<evidence type="ECO:0000313" key="1">
    <source>
        <dbReference type="EMBL" id="OMJ70578.1"/>
    </source>
</evidence>
<sequence>MHKCSKEIQIDDLFYRYLSLTVTIIENNYFLEEYSVFFPIYGDNLVEYSKFMRNALKNNRLTIINGFDFGKFISEPHCQLGDLYGILCANGKTERNEMLRELRYRQPQFTWKQYYMNSLILSEIVKRKKPFLIQSIFKNYIENCILNLDGIFDGLSDNYLKVFICNCVSAIPDLKGIRFGREFLDFKQLKILNYSVKGMNNLNSVEIITNACLKVVYSLNIKIEKLKLESVIFKECDWYYLISGIGRLQIKELILDSISLEQLDHSFLDIIKPIPFLETLDITKIPIRQATEIIKNLENLPHLKSLGLELEEHFPESKLHIKALISFVSDPHKNLKSFRVHKYWWRYFALQKTKDKFFLKKVELATSDLFVMKNLIKLGLLKTIYYLNMAGNSIFTDMNIKYLRKIVDMLELKFLVLKFTDFIGFEKGKIKELFEELELKKLKVRNR</sequence>
<protein>
    <submittedName>
        <fullName evidence="1">Uncharacterized protein</fullName>
    </submittedName>
</protein>
<evidence type="ECO:0000313" key="2">
    <source>
        <dbReference type="Proteomes" id="UP000187209"/>
    </source>
</evidence>
<gene>
    <name evidence="1" type="ORF">SteCoe_31413</name>
</gene>
<organism evidence="1 2">
    <name type="scientific">Stentor coeruleus</name>
    <dbReference type="NCBI Taxonomy" id="5963"/>
    <lineage>
        <taxon>Eukaryota</taxon>
        <taxon>Sar</taxon>
        <taxon>Alveolata</taxon>
        <taxon>Ciliophora</taxon>
        <taxon>Postciliodesmatophora</taxon>
        <taxon>Heterotrichea</taxon>
        <taxon>Heterotrichida</taxon>
        <taxon>Stentoridae</taxon>
        <taxon>Stentor</taxon>
    </lineage>
</organism>
<reference evidence="1 2" key="1">
    <citation type="submission" date="2016-11" db="EMBL/GenBank/DDBJ databases">
        <title>The macronuclear genome of Stentor coeruleus: a giant cell with tiny introns.</title>
        <authorList>
            <person name="Slabodnick M."/>
            <person name="Ruby J.G."/>
            <person name="Reiff S.B."/>
            <person name="Swart E.C."/>
            <person name="Gosai S."/>
            <person name="Prabakaran S."/>
            <person name="Witkowska E."/>
            <person name="Larue G.E."/>
            <person name="Fisher S."/>
            <person name="Freeman R.M."/>
            <person name="Gunawardena J."/>
            <person name="Chu W."/>
            <person name="Stover N.A."/>
            <person name="Gregory B.D."/>
            <person name="Nowacki M."/>
            <person name="Derisi J."/>
            <person name="Roy S.W."/>
            <person name="Marshall W.F."/>
            <person name="Sood P."/>
        </authorList>
    </citation>
    <scope>NUCLEOTIDE SEQUENCE [LARGE SCALE GENOMIC DNA]</scope>
    <source>
        <strain evidence="1">WM001</strain>
    </source>
</reference>
<dbReference type="AlphaFoldDB" id="A0A1R2B1C2"/>
<accession>A0A1R2B1C2</accession>
<comment type="caution">
    <text evidence="1">The sequence shown here is derived from an EMBL/GenBank/DDBJ whole genome shotgun (WGS) entry which is preliminary data.</text>
</comment>
<dbReference type="Proteomes" id="UP000187209">
    <property type="component" value="Unassembled WGS sequence"/>
</dbReference>
<dbReference type="SUPFAM" id="SSF52047">
    <property type="entry name" value="RNI-like"/>
    <property type="match status" value="1"/>
</dbReference>
<proteinExistence type="predicted"/>
<dbReference type="EMBL" id="MPUH01001074">
    <property type="protein sequence ID" value="OMJ70578.1"/>
    <property type="molecule type" value="Genomic_DNA"/>
</dbReference>
<name>A0A1R2B1C2_9CILI</name>